<dbReference type="InterPro" id="IPR004276">
    <property type="entry name" value="GlycoTrans_28_N"/>
</dbReference>
<dbReference type="EMBL" id="KF121752">
    <property type="protein sequence ID" value="AIA89043.1"/>
    <property type="molecule type" value="Genomic_DNA"/>
</dbReference>
<dbReference type="Pfam" id="PF03033">
    <property type="entry name" value="Glyco_transf_28"/>
    <property type="match status" value="1"/>
</dbReference>
<evidence type="ECO:0000313" key="2">
    <source>
        <dbReference type="EMBL" id="AIA89043.1"/>
    </source>
</evidence>
<name>A0A060BXA1_9MYCO</name>
<evidence type="ECO:0000259" key="1">
    <source>
        <dbReference type="Pfam" id="PF03033"/>
    </source>
</evidence>
<reference evidence="2" key="1">
    <citation type="journal article" date="2013" name="Environ. Microbiol.">
        <title>Seasonally variable intestinal metagenomes of the red palm weevil (Rhynchophorus ferrugineus).</title>
        <authorList>
            <person name="Jia S."/>
            <person name="Zhang X."/>
            <person name="Zhang G."/>
            <person name="Yin A."/>
            <person name="Zhang S."/>
            <person name="Li F."/>
            <person name="Wang L."/>
            <person name="Zhao D."/>
            <person name="Yun Q."/>
            <person name="Tala"/>
            <person name="Wang J."/>
            <person name="Sun G."/>
            <person name="Baabdullah M."/>
            <person name="Yu X."/>
            <person name="Hu S."/>
            <person name="Al-Mssallem I.S."/>
            <person name="Yu J."/>
        </authorList>
    </citation>
    <scope>NUCLEOTIDE SEQUENCE</scope>
</reference>
<accession>A0A060BXA1</accession>
<dbReference type="GO" id="GO:0005975">
    <property type="term" value="P:carbohydrate metabolic process"/>
    <property type="evidence" value="ECO:0007669"/>
    <property type="project" value="InterPro"/>
</dbReference>
<dbReference type="GO" id="GO:0016758">
    <property type="term" value="F:hexosyltransferase activity"/>
    <property type="evidence" value="ECO:0007669"/>
    <property type="project" value="InterPro"/>
</dbReference>
<feature type="non-terminal residue" evidence="2">
    <location>
        <position position="110"/>
    </location>
</feature>
<dbReference type="Gene3D" id="3.40.50.2000">
    <property type="entry name" value="Glycogen Phosphorylase B"/>
    <property type="match status" value="1"/>
</dbReference>
<dbReference type="SUPFAM" id="SSF53756">
    <property type="entry name" value="UDP-Glycosyltransferase/glycogen phosphorylase"/>
    <property type="match status" value="1"/>
</dbReference>
<feature type="domain" description="Glycosyltransferase family 28 N-terminal" evidence="1">
    <location>
        <begin position="5"/>
        <end position="69"/>
    </location>
</feature>
<dbReference type="AlphaFoldDB" id="A0A060BXA1"/>
<sequence>MRIGFALNGSRGDVQPGVAVAAALSSRGHTVELAVPANLTEAVRRTGLPTTELCGDTAELLASPLVTTRLRSRNPVTRMRALREVGRQGSDQANRVVGELADRSDLLVTG</sequence>
<protein>
    <submittedName>
        <fullName evidence="2">CAZy families GT1 protein</fullName>
    </submittedName>
</protein>
<proteinExistence type="predicted"/>
<dbReference type="GO" id="GO:1901137">
    <property type="term" value="P:carbohydrate derivative biosynthetic process"/>
    <property type="evidence" value="ECO:0007669"/>
    <property type="project" value="UniProtKB-ARBA"/>
</dbReference>
<organism evidence="2">
    <name type="scientific">uncultured Mycobacterium sp</name>
    <dbReference type="NCBI Taxonomy" id="171292"/>
    <lineage>
        <taxon>Bacteria</taxon>
        <taxon>Bacillati</taxon>
        <taxon>Actinomycetota</taxon>
        <taxon>Actinomycetes</taxon>
        <taxon>Mycobacteriales</taxon>
        <taxon>Mycobacteriaceae</taxon>
        <taxon>Mycobacterium</taxon>
        <taxon>environmental samples</taxon>
    </lineage>
</organism>